<feature type="region of interest" description="Disordered" evidence="1">
    <location>
        <begin position="102"/>
        <end position="123"/>
    </location>
</feature>
<feature type="compositionally biased region" description="Polar residues" evidence="1">
    <location>
        <begin position="704"/>
        <end position="721"/>
    </location>
</feature>
<feature type="compositionally biased region" description="Polar residues" evidence="1">
    <location>
        <begin position="1058"/>
        <end position="1069"/>
    </location>
</feature>
<feature type="compositionally biased region" description="Low complexity" evidence="1">
    <location>
        <begin position="746"/>
        <end position="756"/>
    </location>
</feature>
<dbReference type="Proteomes" id="UP000215335">
    <property type="component" value="Unassembled WGS sequence"/>
</dbReference>
<feature type="region of interest" description="Disordered" evidence="1">
    <location>
        <begin position="43"/>
        <end position="82"/>
    </location>
</feature>
<feature type="region of interest" description="Disordered" evidence="1">
    <location>
        <begin position="704"/>
        <end position="798"/>
    </location>
</feature>
<reference evidence="2 3" key="1">
    <citation type="journal article" date="2017" name="Curr. Biol.">
        <title>The Evolution of Venom by Co-option of Single-Copy Genes.</title>
        <authorList>
            <person name="Martinson E.O."/>
            <person name="Mrinalini"/>
            <person name="Kelkar Y.D."/>
            <person name="Chang C.H."/>
            <person name="Werren J.H."/>
        </authorList>
    </citation>
    <scope>NUCLEOTIDE SEQUENCE [LARGE SCALE GENOMIC DNA]</scope>
    <source>
        <strain evidence="2 3">Alberta</strain>
        <tissue evidence="2">Whole body</tissue>
    </source>
</reference>
<feature type="region of interest" description="Disordered" evidence="1">
    <location>
        <begin position="311"/>
        <end position="339"/>
    </location>
</feature>
<feature type="compositionally biased region" description="Acidic residues" evidence="1">
    <location>
        <begin position="312"/>
        <end position="321"/>
    </location>
</feature>
<feature type="compositionally biased region" description="Low complexity" evidence="1">
    <location>
        <begin position="510"/>
        <end position="524"/>
    </location>
</feature>
<feature type="region of interest" description="Disordered" evidence="1">
    <location>
        <begin position="500"/>
        <end position="544"/>
    </location>
</feature>
<feature type="compositionally biased region" description="Low complexity" evidence="1">
    <location>
        <begin position="768"/>
        <end position="790"/>
    </location>
</feature>
<feature type="compositionally biased region" description="Polar residues" evidence="1">
    <location>
        <begin position="161"/>
        <end position="180"/>
    </location>
</feature>
<organism evidence="2 3">
    <name type="scientific">Trichomalopsis sarcophagae</name>
    <dbReference type="NCBI Taxonomy" id="543379"/>
    <lineage>
        <taxon>Eukaryota</taxon>
        <taxon>Metazoa</taxon>
        <taxon>Ecdysozoa</taxon>
        <taxon>Arthropoda</taxon>
        <taxon>Hexapoda</taxon>
        <taxon>Insecta</taxon>
        <taxon>Pterygota</taxon>
        <taxon>Neoptera</taxon>
        <taxon>Endopterygota</taxon>
        <taxon>Hymenoptera</taxon>
        <taxon>Apocrita</taxon>
        <taxon>Proctotrupomorpha</taxon>
        <taxon>Chalcidoidea</taxon>
        <taxon>Pteromalidae</taxon>
        <taxon>Pteromalinae</taxon>
        <taxon>Trichomalopsis</taxon>
    </lineage>
</organism>
<feature type="compositionally biased region" description="Basic and acidic residues" evidence="1">
    <location>
        <begin position="57"/>
        <end position="68"/>
    </location>
</feature>
<evidence type="ECO:0000256" key="1">
    <source>
        <dbReference type="SAM" id="MobiDB-lite"/>
    </source>
</evidence>
<evidence type="ECO:0008006" key="4">
    <source>
        <dbReference type="Google" id="ProtNLM"/>
    </source>
</evidence>
<dbReference type="OrthoDB" id="2125770at2759"/>
<feature type="region of interest" description="Disordered" evidence="1">
    <location>
        <begin position="942"/>
        <end position="983"/>
    </location>
</feature>
<feature type="region of interest" description="Disordered" evidence="1">
    <location>
        <begin position="562"/>
        <end position="610"/>
    </location>
</feature>
<feature type="region of interest" description="Disordered" evidence="1">
    <location>
        <begin position="1107"/>
        <end position="1133"/>
    </location>
</feature>
<feature type="region of interest" description="Disordered" evidence="1">
    <location>
        <begin position="812"/>
        <end position="858"/>
    </location>
</feature>
<feature type="region of interest" description="Disordered" evidence="1">
    <location>
        <begin position="1058"/>
        <end position="1083"/>
    </location>
</feature>
<feature type="compositionally biased region" description="Polar residues" evidence="1">
    <location>
        <begin position="531"/>
        <end position="544"/>
    </location>
</feature>
<proteinExistence type="predicted"/>
<feature type="compositionally biased region" description="Low complexity" evidence="1">
    <location>
        <begin position="819"/>
        <end position="840"/>
    </location>
</feature>
<protein>
    <recommendedName>
        <fullName evidence="4">Pericentriolar material 1 protein C-terminal domain-containing protein</fullName>
    </recommendedName>
</protein>
<dbReference type="EMBL" id="NNAY01000686">
    <property type="protein sequence ID" value="OXU26978.1"/>
    <property type="molecule type" value="Genomic_DNA"/>
</dbReference>
<evidence type="ECO:0000313" key="3">
    <source>
        <dbReference type="Proteomes" id="UP000215335"/>
    </source>
</evidence>
<feature type="region of interest" description="Disordered" evidence="1">
    <location>
        <begin position="161"/>
        <end position="184"/>
    </location>
</feature>
<feature type="compositionally biased region" description="Polar residues" evidence="1">
    <location>
        <begin position="102"/>
        <end position="121"/>
    </location>
</feature>
<feature type="compositionally biased region" description="Low complexity" evidence="1">
    <location>
        <begin position="579"/>
        <end position="589"/>
    </location>
</feature>
<name>A0A232F938_9HYME</name>
<feature type="region of interest" description="Disordered" evidence="1">
    <location>
        <begin position="877"/>
        <end position="909"/>
    </location>
</feature>
<keyword evidence="3" id="KW-1185">Reference proteome</keyword>
<dbReference type="STRING" id="543379.A0A232F938"/>
<gene>
    <name evidence="2" type="ORF">TSAR_008799</name>
</gene>
<evidence type="ECO:0000313" key="2">
    <source>
        <dbReference type="EMBL" id="OXU26978.1"/>
    </source>
</evidence>
<comment type="caution">
    <text evidence="2">The sequence shown here is derived from an EMBL/GenBank/DDBJ whole genome shotgun (WGS) entry which is preliminary data.</text>
</comment>
<dbReference type="AlphaFoldDB" id="A0A232F938"/>
<sequence>MSTAILIQSFKLALDIPTLLQLKKQETILTYWQIAATMSPGVNDHLRSTGAFPKSNRRSDRNRERDRAANQNSNFRRAPRAQAQHANNLLDWHPACELIQTSSRSTPVTSARTAKNSNARSSAPIASYDLPDIGLYNAYSRLYPNIHALEDLTPWLKMTSPVDQRTQSPPNLTAKPTNTDKMPERGQVEGRLNQIREYIKVTSTMMDSLSQSSDPRAQAQHDKLSKMVEDLYDSEVKLSKLMEDCQKYWRPAENVELENGEDVREQELRKKVEESQHKLAQLQEHQAQLVGMQLRVRERLNEARQAQQALLVDDEEEEEGEEHIQGAEEQPNQGNVDQLERETEVLRGKLQQLENKKRHMDHLMQELQAVEHIERASCSSESSRTTGQRDKVAELEAMKAQLSYLKALMNNTTGEREPVDGIQNSEPELVEDEPPIINGGVDDVYQLEENHSNEYNDLDETVKPKRSELPSVERIQAVTRELKEQQLMLQAARDELRRLKQGNGNPQAPPSLTSSTPPLSQTTLVEKKQSNHTASNNGTVRQQAQNKCWQLEDMMRKDQITGLSVNQNGGPEWGSRRNSTSQHSHTSTTPGNLWPPPVNHGSINTAPHHRSVDGISTAENLLELGSQPPMENGFPGNFWNMPAMLANQPPQAGAVAGSAEYYRQLLLGSQAQQLQLMSTTVQQCCQLLWSQQREMQSMRAAINQLQAQLRQSHSRTSNNNTEEQHSNLGRPAQPHFDVTPLPPSSSLPNLVSLPTSSPAPPPVNCHHPQPQLQQPQQQQQQPQLNNQVPPGNRANNYWDNFRSYSRQNLLSGSSKTVTDHTTVASSTSSSNTASGSHASNKCNRQQGLDSHLPPGDAQYSLNLQQIPQEERNNYVPMNEASSSQQQQQPEHSRADETVTSYRRQPRLRDEDSCARIAKKIAGRDDLRHILMQCLNVLESRKLDESPLPSSNASNTTDSSDDESEAGARSSTTLPSAIGNFNSDNQVSTSELIDTASLAPIMHYPTHQQVTEQNETSDTYSLGDTIEKYYHPMSSLSMTVSSNTQVHNDATEPDIITQEASNNNQQTNCDSPYVDPVDSTNPDEGAAAISILTLDELKAEEERDRAEYVMLERTPTSQQPHRSRCSPRMDHLQK</sequence>
<feature type="compositionally biased region" description="Polar residues" evidence="1">
    <location>
        <begin position="968"/>
        <end position="983"/>
    </location>
</feature>
<accession>A0A232F938</accession>